<evidence type="ECO:0000313" key="2">
    <source>
        <dbReference type="Proteomes" id="UP000620124"/>
    </source>
</evidence>
<comment type="caution">
    <text evidence="1">The sequence shown here is derived from an EMBL/GenBank/DDBJ whole genome shotgun (WGS) entry which is preliminary data.</text>
</comment>
<keyword evidence="2" id="KW-1185">Reference proteome</keyword>
<organism evidence="1 2">
    <name type="scientific">Mycena venus</name>
    <dbReference type="NCBI Taxonomy" id="2733690"/>
    <lineage>
        <taxon>Eukaryota</taxon>
        <taxon>Fungi</taxon>
        <taxon>Dikarya</taxon>
        <taxon>Basidiomycota</taxon>
        <taxon>Agaricomycotina</taxon>
        <taxon>Agaricomycetes</taxon>
        <taxon>Agaricomycetidae</taxon>
        <taxon>Agaricales</taxon>
        <taxon>Marasmiineae</taxon>
        <taxon>Mycenaceae</taxon>
        <taxon>Mycena</taxon>
    </lineage>
</organism>
<proteinExistence type="predicted"/>
<name>A0A8H7DGS6_9AGAR</name>
<protein>
    <submittedName>
        <fullName evidence="1">Uncharacterized protein</fullName>
    </submittedName>
</protein>
<gene>
    <name evidence="1" type="ORF">MVEN_00022900</name>
</gene>
<evidence type="ECO:0000313" key="1">
    <source>
        <dbReference type="EMBL" id="KAF7371668.1"/>
    </source>
</evidence>
<accession>A0A8H7DGS6</accession>
<reference evidence="1" key="1">
    <citation type="submission" date="2020-05" db="EMBL/GenBank/DDBJ databases">
        <title>Mycena genomes resolve the evolution of fungal bioluminescence.</title>
        <authorList>
            <person name="Tsai I.J."/>
        </authorList>
    </citation>
    <scope>NUCLEOTIDE SEQUENCE</scope>
    <source>
        <strain evidence="1">CCC161011</strain>
    </source>
</reference>
<dbReference type="AlphaFoldDB" id="A0A8H7DGS6"/>
<sequence length="342" mass="39672">MEDETYTTPVESIAQLDLDVVGRTCNAAFVNHSARDINIRDCTTHVTFIPAPPLQDDFRRIPLGDIDLLQEIHVDYASGIVDLPHERGRVQRRNGSKIFRNIVRFGKFYIHTLVQLDLIPLAQILGQYRHSPILTVYIYACSDLDHQVRKLTEHSRLPTFVQEVNHYFHSEFQQWLLWEKCTFWIRRSTGRLCIELIPPRNSIYLEYNLDQEAVPLRIQGNYLLSASVTDAMVIDTLTLEAYHRIFYYNLDHLRRISISTPMTVNLGTVFRCSYISQPEDCSEIASVSVLPYMGSWWSSNKSMGEKMEDGRTRFHSNDLFNTSIATFVDIDESPEMCRQVNE</sequence>
<dbReference type="OrthoDB" id="3059404at2759"/>
<dbReference type="EMBL" id="JACAZI010000001">
    <property type="protein sequence ID" value="KAF7371668.1"/>
    <property type="molecule type" value="Genomic_DNA"/>
</dbReference>
<dbReference type="Proteomes" id="UP000620124">
    <property type="component" value="Unassembled WGS sequence"/>
</dbReference>